<keyword evidence="2" id="KW-1185">Reference proteome</keyword>
<name>A0A495IKK6_9MICO</name>
<proteinExistence type="predicted"/>
<dbReference type="RefSeq" id="WP_121370426.1">
    <property type="nucleotide sequence ID" value="NZ_RBKS01000001.1"/>
</dbReference>
<organism evidence="1 2">
    <name type="scientific">Frondihabitans australicus</name>
    <dbReference type="NCBI Taxonomy" id="386892"/>
    <lineage>
        <taxon>Bacteria</taxon>
        <taxon>Bacillati</taxon>
        <taxon>Actinomycetota</taxon>
        <taxon>Actinomycetes</taxon>
        <taxon>Micrococcales</taxon>
        <taxon>Microbacteriaceae</taxon>
        <taxon>Frondihabitans</taxon>
    </lineage>
</organism>
<protein>
    <submittedName>
        <fullName evidence="1">Uncharacterized protein</fullName>
    </submittedName>
</protein>
<evidence type="ECO:0000313" key="2">
    <source>
        <dbReference type="Proteomes" id="UP000280008"/>
    </source>
</evidence>
<accession>A0A495IKK6</accession>
<comment type="caution">
    <text evidence="1">The sequence shown here is derived from an EMBL/GenBank/DDBJ whole genome shotgun (WGS) entry which is preliminary data.</text>
</comment>
<reference evidence="1 2" key="1">
    <citation type="submission" date="2018-10" db="EMBL/GenBank/DDBJ databases">
        <title>Sequencing the genomes of 1000 actinobacteria strains.</title>
        <authorList>
            <person name="Klenk H.-P."/>
        </authorList>
    </citation>
    <scope>NUCLEOTIDE SEQUENCE [LARGE SCALE GENOMIC DNA]</scope>
    <source>
        <strain evidence="1 2">DSM 17894</strain>
    </source>
</reference>
<gene>
    <name evidence="1" type="ORF">C8E83_2803</name>
</gene>
<dbReference type="AlphaFoldDB" id="A0A495IKK6"/>
<dbReference type="OrthoDB" id="5018199at2"/>
<evidence type="ECO:0000313" key="1">
    <source>
        <dbReference type="EMBL" id="RKR75655.1"/>
    </source>
</evidence>
<dbReference type="EMBL" id="RBKS01000001">
    <property type="protein sequence ID" value="RKR75655.1"/>
    <property type="molecule type" value="Genomic_DNA"/>
</dbReference>
<sequence>MKSLTDYGCQLVKNYDPFSSISMSKQSGILSGGKATYKCYVVVKRGVPSPWGQISTSTRSAYQYMTAAGSGVTAHGWQ</sequence>
<dbReference type="Proteomes" id="UP000280008">
    <property type="component" value="Unassembled WGS sequence"/>
</dbReference>